<evidence type="ECO:0000313" key="12">
    <source>
        <dbReference type="RefSeq" id="XP_017879823.1"/>
    </source>
</evidence>
<dbReference type="GeneID" id="108624799"/>
<feature type="chain" id="PRO_5042579262" description="phospholipase A1" evidence="9">
    <location>
        <begin position="18"/>
        <end position="347"/>
    </location>
</feature>
<feature type="domain" description="Lipase" evidence="10">
    <location>
        <begin position="61"/>
        <end position="342"/>
    </location>
</feature>
<dbReference type="PRINTS" id="PR00821">
    <property type="entry name" value="TAGLIPASE"/>
</dbReference>
<protein>
    <recommendedName>
        <fullName evidence="4">phospholipase A1</fullName>
        <ecNumber evidence="4">3.1.1.32</ecNumber>
    </recommendedName>
</protein>
<name>A0AAJ7IXX8_9HYME</name>
<dbReference type="AlphaFoldDB" id="A0AAJ7IXX8"/>
<evidence type="ECO:0000313" key="11">
    <source>
        <dbReference type="Proteomes" id="UP000694925"/>
    </source>
</evidence>
<dbReference type="Proteomes" id="UP000694925">
    <property type="component" value="Unplaced"/>
</dbReference>
<dbReference type="GO" id="GO:0016042">
    <property type="term" value="P:lipid catabolic process"/>
    <property type="evidence" value="ECO:0007669"/>
    <property type="project" value="TreeGrafter"/>
</dbReference>
<comment type="subcellular location">
    <subcellularLocation>
        <location evidence="2">Secreted</location>
    </subcellularLocation>
</comment>
<sequence>MHTAIGFLLVCTVTVGALDNRTKGNENLTIKKCSDEFFEDLHTLDDDGHPVLSKDYPETMKETEKNLHERVLFHLSTRAKNTSEQLYLDDVGTLEKSQFDPNKETKFITHGWFSSCNVDACLLIRDAFLQHGDYNVILIDWSAISNKSYQWSASRVLMVAQYVSKMIDFLVTRGMKPSNVTIVGHSLGGHVAGLSARYAKSNVNYVIALDPARPNFLFVSPGNRVSRGDAKYVEVIHTNAGLLGYTYSIGDVDFYPNGGFQQNGCGIAGVDIEGSCSHSRAYEYYAESINSDLGFVGRKCGSYKDFQVDKCELNGTAIMGGVTPKFNVTGNYYLNTLSKAPFAKGRS</sequence>
<dbReference type="GO" id="GO:0008970">
    <property type="term" value="F:phospholipase A1 activity"/>
    <property type="evidence" value="ECO:0007669"/>
    <property type="project" value="UniProtKB-EC"/>
</dbReference>
<dbReference type="InterPro" id="IPR029058">
    <property type="entry name" value="AB_hydrolase_fold"/>
</dbReference>
<evidence type="ECO:0000256" key="3">
    <source>
        <dbReference type="ARBA" id="ARBA00010701"/>
    </source>
</evidence>
<evidence type="ECO:0000256" key="8">
    <source>
        <dbReference type="RuleBase" id="RU004262"/>
    </source>
</evidence>
<dbReference type="PANTHER" id="PTHR11610:SF173">
    <property type="entry name" value="LIPASE DOMAIN-CONTAINING PROTEIN-RELATED"/>
    <property type="match status" value="1"/>
</dbReference>
<comment type="similarity">
    <text evidence="3 8">Belongs to the AB hydrolase superfamily. Lipase family.</text>
</comment>
<dbReference type="RefSeq" id="XP_017879823.1">
    <property type="nucleotide sequence ID" value="XM_018024334.2"/>
</dbReference>
<dbReference type="KEGG" id="ccal:108624799"/>
<keyword evidence="9" id="KW-0732">Signal</keyword>
<dbReference type="Gene3D" id="3.40.50.1820">
    <property type="entry name" value="alpha/beta hydrolase"/>
    <property type="match status" value="1"/>
</dbReference>
<dbReference type="InterPro" id="IPR000734">
    <property type="entry name" value="TAG_lipase"/>
</dbReference>
<evidence type="ECO:0000259" key="10">
    <source>
        <dbReference type="Pfam" id="PF00151"/>
    </source>
</evidence>
<evidence type="ECO:0000256" key="7">
    <source>
        <dbReference type="ARBA" id="ARBA00023157"/>
    </source>
</evidence>
<dbReference type="InterPro" id="IPR013818">
    <property type="entry name" value="Lipase"/>
</dbReference>
<evidence type="ECO:0000256" key="6">
    <source>
        <dbReference type="ARBA" id="ARBA00022801"/>
    </source>
</evidence>
<dbReference type="GO" id="GO:0017171">
    <property type="term" value="F:serine hydrolase activity"/>
    <property type="evidence" value="ECO:0007669"/>
    <property type="project" value="TreeGrafter"/>
</dbReference>
<dbReference type="PANTHER" id="PTHR11610">
    <property type="entry name" value="LIPASE"/>
    <property type="match status" value="1"/>
</dbReference>
<proteinExistence type="inferred from homology"/>
<organism evidence="11 12">
    <name type="scientific">Ceratina calcarata</name>
    <dbReference type="NCBI Taxonomy" id="156304"/>
    <lineage>
        <taxon>Eukaryota</taxon>
        <taxon>Metazoa</taxon>
        <taxon>Ecdysozoa</taxon>
        <taxon>Arthropoda</taxon>
        <taxon>Hexapoda</taxon>
        <taxon>Insecta</taxon>
        <taxon>Pterygota</taxon>
        <taxon>Neoptera</taxon>
        <taxon>Endopterygota</taxon>
        <taxon>Hymenoptera</taxon>
        <taxon>Apocrita</taxon>
        <taxon>Aculeata</taxon>
        <taxon>Apoidea</taxon>
        <taxon>Anthophila</taxon>
        <taxon>Apidae</taxon>
        <taxon>Ceratina</taxon>
        <taxon>Zadontomerus</taxon>
    </lineage>
</organism>
<dbReference type="EC" id="3.1.1.32" evidence="4"/>
<accession>A0AAJ7IXX8</accession>
<dbReference type="CDD" id="cd00707">
    <property type="entry name" value="Pancreat_lipase_like"/>
    <property type="match status" value="1"/>
</dbReference>
<keyword evidence="6" id="KW-0378">Hydrolase</keyword>
<dbReference type="Pfam" id="PF00151">
    <property type="entry name" value="Lipase"/>
    <property type="match status" value="1"/>
</dbReference>
<gene>
    <name evidence="12" type="primary">LOC108624799</name>
</gene>
<keyword evidence="11" id="KW-1185">Reference proteome</keyword>
<comment type="catalytic activity">
    <reaction evidence="1">
        <text>a 1,2-diacyl-sn-glycero-3-phosphocholine + H2O = a 2-acyl-sn-glycero-3-phosphocholine + a fatty acid + H(+)</text>
        <dbReference type="Rhea" id="RHEA:18689"/>
        <dbReference type="ChEBI" id="CHEBI:15377"/>
        <dbReference type="ChEBI" id="CHEBI:15378"/>
        <dbReference type="ChEBI" id="CHEBI:28868"/>
        <dbReference type="ChEBI" id="CHEBI:57643"/>
        <dbReference type="ChEBI" id="CHEBI:57875"/>
        <dbReference type="EC" id="3.1.1.32"/>
    </reaction>
</comment>
<evidence type="ECO:0000256" key="1">
    <source>
        <dbReference type="ARBA" id="ARBA00000111"/>
    </source>
</evidence>
<dbReference type="FunFam" id="3.40.50.1820:FF:000076">
    <property type="entry name" value="phospholipase A1"/>
    <property type="match status" value="1"/>
</dbReference>
<dbReference type="SUPFAM" id="SSF53474">
    <property type="entry name" value="alpha/beta-Hydrolases"/>
    <property type="match status" value="1"/>
</dbReference>
<evidence type="ECO:0000256" key="9">
    <source>
        <dbReference type="SAM" id="SignalP"/>
    </source>
</evidence>
<evidence type="ECO:0000256" key="2">
    <source>
        <dbReference type="ARBA" id="ARBA00004613"/>
    </source>
</evidence>
<feature type="signal peptide" evidence="9">
    <location>
        <begin position="1"/>
        <end position="17"/>
    </location>
</feature>
<reference evidence="12" key="1">
    <citation type="submission" date="2025-08" db="UniProtKB">
        <authorList>
            <consortium name="RefSeq"/>
        </authorList>
    </citation>
    <scope>IDENTIFICATION</scope>
    <source>
        <tissue evidence="12">Whole body</tissue>
    </source>
</reference>
<dbReference type="InterPro" id="IPR033906">
    <property type="entry name" value="Lipase_N"/>
</dbReference>
<keyword evidence="7" id="KW-1015">Disulfide bond</keyword>
<dbReference type="GO" id="GO:0005615">
    <property type="term" value="C:extracellular space"/>
    <property type="evidence" value="ECO:0007669"/>
    <property type="project" value="TreeGrafter"/>
</dbReference>
<evidence type="ECO:0000256" key="5">
    <source>
        <dbReference type="ARBA" id="ARBA00022525"/>
    </source>
</evidence>
<evidence type="ECO:0000256" key="4">
    <source>
        <dbReference type="ARBA" id="ARBA00013179"/>
    </source>
</evidence>
<keyword evidence="5" id="KW-0964">Secreted</keyword>